<comment type="similarity">
    <text evidence="1">Belongs to the transferase hexapeptide repeat family.</text>
</comment>
<dbReference type="PATRIC" id="fig|1457173.3.peg.1751"/>
<keyword evidence="3" id="KW-1185">Reference proteome</keyword>
<accession>A0A014MF54</accession>
<dbReference type="PANTHER" id="PTHR43300:SF7">
    <property type="entry name" value="UDP-N-ACETYLBACILLOSAMINE N-ACETYLTRANSFERASE"/>
    <property type="match status" value="1"/>
</dbReference>
<dbReference type="PANTHER" id="PTHR43300">
    <property type="entry name" value="ACETYLTRANSFERASE"/>
    <property type="match status" value="1"/>
</dbReference>
<reference evidence="2 3" key="1">
    <citation type="submission" date="2014-01" db="EMBL/GenBank/DDBJ databases">
        <title>Interspecies Systems Biology Uncovers Metabolites Affecting C. elegans Gene Expression and Life History Traits.</title>
        <authorList>
            <person name="Watson E."/>
            <person name="Macneil L.T."/>
            <person name="Ritter A.D."/>
            <person name="Yilmaz L.S."/>
            <person name="Rosebrock A.P."/>
            <person name="Caudy A.A."/>
            <person name="Walhout A.J."/>
        </authorList>
    </citation>
    <scope>NUCLEOTIDE SEQUENCE [LARGE SCALE GENOMIC DNA]</scope>
    <source>
        <strain evidence="2 3">DA1877</strain>
    </source>
</reference>
<proteinExistence type="inferred from homology"/>
<organism evidence="2 3">
    <name type="scientific">Comamonas aquatica DA1877</name>
    <dbReference type="NCBI Taxonomy" id="1457173"/>
    <lineage>
        <taxon>Bacteria</taxon>
        <taxon>Pseudomonadati</taxon>
        <taxon>Pseudomonadota</taxon>
        <taxon>Betaproteobacteria</taxon>
        <taxon>Burkholderiales</taxon>
        <taxon>Comamonadaceae</taxon>
        <taxon>Comamonas</taxon>
    </lineage>
</organism>
<evidence type="ECO:0000313" key="2">
    <source>
        <dbReference type="EMBL" id="EXU80366.1"/>
    </source>
</evidence>
<dbReference type="Gene3D" id="2.160.10.10">
    <property type="entry name" value="Hexapeptide repeat proteins"/>
    <property type="match status" value="1"/>
</dbReference>
<keyword evidence="2" id="KW-0808">Transferase</keyword>
<evidence type="ECO:0000313" key="3">
    <source>
        <dbReference type="Proteomes" id="UP000020766"/>
    </source>
</evidence>
<dbReference type="SUPFAM" id="SSF51161">
    <property type="entry name" value="Trimeric LpxA-like enzymes"/>
    <property type="match status" value="1"/>
</dbReference>
<name>A0A014MF54_9BURK</name>
<dbReference type="AlphaFoldDB" id="A0A014MF54"/>
<dbReference type="Proteomes" id="UP000020766">
    <property type="component" value="Unassembled WGS sequence"/>
</dbReference>
<dbReference type="RefSeq" id="WP_043382811.1">
    <property type="nucleotide sequence ID" value="NZ_JBOK01000008.1"/>
</dbReference>
<dbReference type="InterPro" id="IPR011004">
    <property type="entry name" value="Trimer_LpxA-like_sf"/>
</dbReference>
<comment type="caution">
    <text evidence="2">The sequence shown here is derived from an EMBL/GenBank/DDBJ whole genome shotgun (WGS) entry which is preliminary data.</text>
</comment>
<evidence type="ECO:0000256" key="1">
    <source>
        <dbReference type="ARBA" id="ARBA00007274"/>
    </source>
</evidence>
<dbReference type="InterPro" id="IPR050179">
    <property type="entry name" value="Trans_hexapeptide_repeat"/>
</dbReference>
<dbReference type="EMBL" id="JBOK01000008">
    <property type="protein sequence ID" value="EXU80366.1"/>
    <property type="molecule type" value="Genomic_DNA"/>
</dbReference>
<dbReference type="GO" id="GO:0016746">
    <property type="term" value="F:acyltransferase activity"/>
    <property type="evidence" value="ECO:0007669"/>
    <property type="project" value="UniProtKB-KW"/>
</dbReference>
<gene>
    <name evidence="2" type="ORF">AX13_17515</name>
</gene>
<protein>
    <submittedName>
        <fullName evidence="2">UDP-3-O-(3-hydroxymyristoyl) glucosamine N-acyltransferase</fullName>
    </submittedName>
</protein>
<keyword evidence="2" id="KW-0012">Acyltransferase</keyword>
<sequence>MACKWIVGAGTFLDVAHDAWQRACPDLRVEKVTIGQNTIYEFDLGALDALSPTGGTAFVAFDERFGNFKRQELMLALMERGFALEPFISPRALLAGGVQAGPNAFIGDGAIVGWGSHIGPNSVLLPGAQVGNNVDIQSACWLEAGTHVGDGACIGAHCTLRSGALVAPKVRIGTSCELAWPQRYGHDVAEKTYFDPRYDQPIYTYGA</sequence>